<dbReference type="EMBL" id="BAABGY010000001">
    <property type="protein sequence ID" value="GAA4317047.1"/>
    <property type="molecule type" value="Genomic_DNA"/>
</dbReference>
<evidence type="ECO:0000313" key="2">
    <source>
        <dbReference type="EMBL" id="GAA4317047.1"/>
    </source>
</evidence>
<accession>A0ABP8G486</accession>
<organism evidence="2 3">
    <name type="scientific">Flaviaesturariibacter amylovorans</name>
    <dbReference type="NCBI Taxonomy" id="1084520"/>
    <lineage>
        <taxon>Bacteria</taxon>
        <taxon>Pseudomonadati</taxon>
        <taxon>Bacteroidota</taxon>
        <taxon>Chitinophagia</taxon>
        <taxon>Chitinophagales</taxon>
        <taxon>Chitinophagaceae</taxon>
        <taxon>Flaviaestuariibacter</taxon>
    </lineage>
</organism>
<dbReference type="Gene3D" id="3.40.50.10610">
    <property type="entry name" value="ABC-type transport auxiliary lipoprotein component"/>
    <property type="match status" value="1"/>
</dbReference>
<dbReference type="Proteomes" id="UP001501725">
    <property type="component" value="Unassembled WGS sequence"/>
</dbReference>
<keyword evidence="1" id="KW-0732">Signal</keyword>
<evidence type="ECO:0000313" key="3">
    <source>
        <dbReference type="Proteomes" id="UP001501725"/>
    </source>
</evidence>
<reference evidence="3" key="1">
    <citation type="journal article" date="2019" name="Int. J. Syst. Evol. Microbiol.">
        <title>The Global Catalogue of Microorganisms (GCM) 10K type strain sequencing project: providing services to taxonomists for standard genome sequencing and annotation.</title>
        <authorList>
            <consortium name="The Broad Institute Genomics Platform"/>
            <consortium name="The Broad Institute Genome Sequencing Center for Infectious Disease"/>
            <person name="Wu L."/>
            <person name="Ma J."/>
        </authorList>
    </citation>
    <scope>NUCLEOTIDE SEQUENCE [LARGE SCALE GENOMIC DNA]</scope>
    <source>
        <strain evidence="3">JCM 17919</strain>
    </source>
</reference>
<evidence type="ECO:0000256" key="1">
    <source>
        <dbReference type="SAM" id="SignalP"/>
    </source>
</evidence>
<feature type="chain" id="PRO_5047165314" evidence="1">
    <location>
        <begin position="17"/>
        <end position="230"/>
    </location>
</feature>
<comment type="caution">
    <text evidence="2">The sequence shown here is derived from an EMBL/GenBank/DDBJ whole genome shotgun (WGS) entry which is preliminary data.</text>
</comment>
<dbReference type="RefSeq" id="WP_345252570.1">
    <property type="nucleotide sequence ID" value="NZ_BAABGY010000001.1"/>
</dbReference>
<keyword evidence="3" id="KW-1185">Reference proteome</keyword>
<dbReference type="PROSITE" id="PS51257">
    <property type="entry name" value="PROKAR_LIPOPROTEIN"/>
    <property type="match status" value="1"/>
</dbReference>
<sequence>MRTLLPLLLAGAIAFASCSSSKNVFTASDFSQQASTHKKVAVLPVRVVQTGHVGKNETAESIRAANEAWSAQFQETLLSYIVSQAGKRRKGPLVSFQGAAQTNALLKSAGLDIETAYGKSPEELAKLLGVDAVMMTTLDKKKNVSDGVATAVGVGRDLLNVFGKGGRNTGTSLDGFNATDINMNSTLYNGPDGRMLWKTFREGGDDLPNNVNDLVQYYSNWIAKKLPYRS</sequence>
<protein>
    <submittedName>
        <fullName evidence="2">Uncharacterized protein</fullName>
    </submittedName>
</protein>
<name>A0ABP8G486_9BACT</name>
<gene>
    <name evidence="2" type="ORF">GCM10023184_00530</name>
</gene>
<feature type="signal peptide" evidence="1">
    <location>
        <begin position="1"/>
        <end position="16"/>
    </location>
</feature>
<proteinExistence type="predicted"/>